<dbReference type="RefSeq" id="WP_188710722.1">
    <property type="nucleotide sequence ID" value="NZ_BMHO01000001.1"/>
</dbReference>
<evidence type="ECO:0000256" key="1">
    <source>
        <dbReference type="SAM" id="MobiDB-lite"/>
    </source>
</evidence>
<dbReference type="InterPro" id="IPR019587">
    <property type="entry name" value="Polyketide_cyclase/dehydratase"/>
</dbReference>
<dbReference type="InterPro" id="IPR023393">
    <property type="entry name" value="START-like_dom_sf"/>
</dbReference>
<reference evidence="2" key="2">
    <citation type="submission" date="2020-09" db="EMBL/GenBank/DDBJ databases">
        <authorList>
            <person name="Sun Q."/>
            <person name="Zhou Y."/>
        </authorList>
    </citation>
    <scope>NUCLEOTIDE SEQUENCE</scope>
    <source>
        <strain evidence="2">CGMCC 1.15152</strain>
    </source>
</reference>
<gene>
    <name evidence="2" type="ORF">GCM10010915_04810</name>
</gene>
<protein>
    <recommendedName>
        <fullName evidence="4">Clp protease</fullName>
    </recommendedName>
</protein>
<evidence type="ECO:0008006" key="4">
    <source>
        <dbReference type="Google" id="ProtNLM"/>
    </source>
</evidence>
<dbReference type="EMBL" id="BMHO01000001">
    <property type="protein sequence ID" value="GGD27802.1"/>
    <property type="molecule type" value="Genomic_DNA"/>
</dbReference>
<sequence>MSKLTDIIASSRTLAIAAVEEASRFGVRDVDLEHIFLALAISERPAGHLLREMGITLDDARDAVAEYHREQLATLGIDTSLPGDGTIRFHEEGAYDYTERAMRVMSQSGGWQRAADSLEVLRSLVTEPTGSIGAVLTHLGTSADEIIARIDRTERDDESDVRQRDSRAASPQPPLSRTHTAFVPAPIEAVRGLVSDAERLPEWEMNLGSVTPQDEAWMGETRTVAPNGKRLKVADRHRRQHVQLVESGDSRVVWRMRMIDDPRANARVIEVDFEPATNGTRVTVRFSWQRTSPVRAWIRPFVAVARLLLRPVRRVVLWVQVTALTDGISRTLR</sequence>
<dbReference type="Gene3D" id="3.30.530.20">
    <property type="match status" value="1"/>
</dbReference>
<evidence type="ECO:0000313" key="3">
    <source>
        <dbReference type="Proteomes" id="UP000633205"/>
    </source>
</evidence>
<comment type="caution">
    <text evidence="2">The sequence shown here is derived from an EMBL/GenBank/DDBJ whole genome shotgun (WGS) entry which is preliminary data.</text>
</comment>
<dbReference type="CDD" id="cd07812">
    <property type="entry name" value="SRPBCC"/>
    <property type="match status" value="1"/>
</dbReference>
<dbReference type="Gene3D" id="1.10.1780.10">
    <property type="entry name" value="Clp, N-terminal domain"/>
    <property type="match status" value="1"/>
</dbReference>
<dbReference type="SUPFAM" id="SSF55961">
    <property type="entry name" value="Bet v1-like"/>
    <property type="match status" value="1"/>
</dbReference>
<dbReference type="SUPFAM" id="SSF81923">
    <property type="entry name" value="Double Clp-N motif"/>
    <property type="match status" value="1"/>
</dbReference>
<organism evidence="2 3">
    <name type="scientific">Microbacterium faecale</name>
    <dbReference type="NCBI Taxonomy" id="1804630"/>
    <lineage>
        <taxon>Bacteria</taxon>
        <taxon>Bacillati</taxon>
        <taxon>Actinomycetota</taxon>
        <taxon>Actinomycetes</taxon>
        <taxon>Micrococcales</taxon>
        <taxon>Microbacteriaceae</taxon>
        <taxon>Microbacterium</taxon>
    </lineage>
</organism>
<keyword evidence="3" id="KW-1185">Reference proteome</keyword>
<dbReference type="InterPro" id="IPR036628">
    <property type="entry name" value="Clp_N_dom_sf"/>
</dbReference>
<dbReference type="Pfam" id="PF10604">
    <property type="entry name" value="Polyketide_cyc2"/>
    <property type="match status" value="1"/>
</dbReference>
<reference evidence="2" key="1">
    <citation type="journal article" date="2014" name="Int. J. Syst. Evol. Microbiol.">
        <title>Complete genome sequence of Corynebacterium casei LMG S-19264T (=DSM 44701T), isolated from a smear-ripened cheese.</title>
        <authorList>
            <consortium name="US DOE Joint Genome Institute (JGI-PGF)"/>
            <person name="Walter F."/>
            <person name="Albersmeier A."/>
            <person name="Kalinowski J."/>
            <person name="Ruckert C."/>
        </authorList>
    </citation>
    <scope>NUCLEOTIDE SEQUENCE</scope>
    <source>
        <strain evidence="2">CGMCC 1.15152</strain>
    </source>
</reference>
<feature type="region of interest" description="Disordered" evidence="1">
    <location>
        <begin position="150"/>
        <end position="180"/>
    </location>
</feature>
<accession>A0A916Y2P2</accession>
<name>A0A916Y2P2_9MICO</name>
<feature type="compositionally biased region" description="Basic and acidic residues" evidence="1">
    <location>
        <begin position="150"/>
        <end position="167"/>
    </location>
</feature>
<evidence type="ECO:0000313" key="2">
    <source>
        <dbReference type="EMBL" id="GGD27802.1"/>
    </source>
</evidence>
<dbReference type="AlphaFoldDB" id="A0A916Y2P2"/>
<proteinExistence type="predicted"/>
<dbReference type="Proteomes" id="UP000633205">
    <property type="component" value="Unassembled WGS sequence"/>
</dbReference>